<evidence type="ECO:0000256" key="13">
    <source>
        <dbReference type="NCBIfam" id="TIGR01064"/>
    </source>
</evidence>
<dbReference type="NCBIfam" id="NF004978">
    <property type="entry name" value="PRK06354.1"/>
    <property type="match status" value="1"/>
</dbReference>
<dbReference type="AlphaFoldDB" id="A0AAU7CLW0"/>
<dbReference type="PRINTS" id="PR01050">
    <property type="entry name" value="PYRUVTKNASE"/>
</dbReference>
<keyword evidence="7" id="KW-0547">Nucleotide-binding</keyword>
<dbReference type="InterPro" id="IPR015793">
    <property type="entry name" value="Pyrv_Knase_brl"/>
</dbReference>
<keyword evidence="6" id="KW-0479">Metal-binding</keyword>
<dbReference type="InterPro" id="IPR015806">
    <property type="entry name" value="Pyrv_Knase_insert_dom_sf"/>
</dbReference>
<dbReference type="InterPro" id="IPR040442">
    <property type="entry name" value="Pyrv_kinase-like_dom_sf"/>
</dbReference>
<evidence type="ECO:0000256" key="11">
    <source>
        <dbReference type="ARBA" id="ARBA00023152"/>
    </source>
</evidence>
<dbReference type="Gene3D" id="2.40.33.10">
    <property type="entry name" value="PK beta-barrel domain-like"/>
    <property type="match status" value="1"/>
</dbReference>
<dbReference type="GO" id="GO:0000287">
    <property type="term" value="F:magnesium ion binding"/>
    <property type="evidence" value="ECO:0007669"/>
    <property type="project" value="UniProtKB-UniRule"/>
</dbReference>
<reference evidence="17" key="1">
    <citation type="submission" date="2024-05" db="EMBL/GenBank/DDBJ databases">
        <title>Planctomycetes of the genus Singulisphaera possess chitinolytic capabilities.</title>
        <authorList>
            <person name="Ivanova A."/>
        </authorList>
    </citation>
    <scope>NUCLEOTIDE SEQUENCE</scope>
    <source>
        <strain evidence="17">Ch08T</strain>
    </source>
</reference>
<evidence type="ECO:0000256" key="6">
    <source>
        <dbReference type="ARBA" id="ARBA00022723"/>
    </source>
</evidence>
<comment type="pathway">
    <text evidence="2 14">Carbohydrate degradation; glycolysis; pyruvate from D-glyceraldehyde 3-phosphate: step 5/5.</text>
</comment>
<keyword evidence="12 17" id="KW-0670">Pyruvate</keyword>
<keyword evidence="10 14" id="KW-0460">Magnesium</keyword>
<evidence type="ECO:0000313" key="17">
    <source>
        <dbReference type="EMBL" id="XBH05927.1"/>
    </source>
</evidence>
<dbReference type="Gene3D" id="3.40.1380.20">
    <property type="entry name" value="Pyruvate kinase, C-terminal domain"/>
    <property type="match status" value="1"/>
</dbReference>
<evidence type="ECO:0000256" key="8">
    <source>
        <dbReference type="ARBA" id="ARBA00022777"/>
    </source>
</evidence>
<dbReference type="EC" id="2.7.1.40" evidence="4 13"/>
<keyword evidence="5 14" id="KW-0808">Transferase</keyword>
<dbReference type="InterPro" id="IPR015795">
    <property type="entry name" value="Pyrv_Knase_C"/>
</dbReference>
<name>A0AAU7CLW0_9BACT</name>
<evidence type="ECO:0000259" key="15">
    <source>
        <dbReference type="Pfam" id="PF00224"/>
    </source>
</evidence>
<dbReference type="GO" id="GO:0004743">
    <property type="term" value="F:pyruvate kinase activity"/>
    <property type="evidence" value="ECO:0007669"/>
    <property type="project" value="UniProtKB-UniRule"/>
</dbReference>
<dbReference type="GO" id="GO:0030955">
    <property type="term" value="F:potassium ion binding"/>
    <property type="evidence" value="ECO:0007669"/>
    <property type="project" value="UniProtKB-UniRule"/>
</dbReference>
<organism evidence="17">
    <name type="scientific">Singulisphaera sp. Ch08</name>
    <dbReference type="NCBI Taxonomy" id="3120278"/>
    <lineage>
        <taxon>Bacteria</taxon>
        <taxon>Pseudomonadati</taxon>
        <taxon>Planctomycetota</taxon>
        <taxon>Planctomycetia</taxon>
        <taxon>Isosphaerales</taxon>
        <taxon>Isosphaeraceae</taxon>
        <taxon>Singulisphaera</taxon>
    </lineage>
</organism>
<keyword evidence="9" id="KW-0067">ATP-binding</keyword>
<dbReference type="InterPro" id="IPR015813">
    <property type="entry name" value="Pyrv/PenolPyrv_kinase-like_dom"/>
</dbReference>
<feature type="domain" description="Pyruvate kinase barrel" evidence="15">
    <location>
        <begin position="13"/>
        <end position="332"/>
    </location>
</feature>
<comment type="cofactor">
    <cofactor evidence="1">
        <name>K(+)</name>
        <dbReference type="ChEBI" id="CHEBI:29103"/>
    </cofactor>
</comment>
<dbReference type="PANTHER" id="PTHR11817">
    <property type="entry name" value="PYRUVATE KINASE"/>
    <property type="match status" value="1"/>
</dbReference>
<dbReference type="GO" id="GO:0016301">
    <property type="term" value="F:kinase activity"/>
    <property type="evidence" value="ECO:0007669"/>
    <property type="project" value="UniProtKB-KW"/>
</dbReference>
<evidence type="ECO:0000256" key="1">
    <source>
        <dbReference type="ARBA" id="ARBA00001958"/>
    </source>
</evidence>
<evidence type="ECO:0000256" key="4">
    <source>
        <dbReference type="ARBA" id="ARBA00012142"/>
    </source>
</evidence>
<dbReference type="InterPro" id="IPR001697">
    <property type="entry name" value="Pyr_Knase"/>
</dbReference>
<dbReference type="Pfam" id="PF00224">
    <property type="entry name" value="PK"/>
    <property type="match status" value="1"/>
</dbReference>
<feature type="domain" description="Pyruvate kinase C-terminal" evidence="16">
    <location>
        <begin position="379"/>
        <end position="485"/>
    </location>
</feature>
<dbReference type="SUPFAM" id="SSF52935">
    <property type="entry name" value="PK C-terminal domain-like"/>
    <property type="match status" value="1"/>
</dbReference>
<keyword evidence="11 14" id="KW-0324">Glycolysis</keyword>
<evidence type="ECO:0000256" key="7">
    <source>
        <dbReference type="ARBA" id="ARBA00022741"/>
    </source>
</evidence>
<sequence>MSTPFLEPLGKVRTKIVATLGPATRGKAMIRQLVEAGVDVFRLNFSHGTHDDHSEALADVRAVGDELGRRLAVLQDLGGPKIRLGPISGDAVECCLGDEFTLVVERTSDDPHQLTCTYRDLPRDLKPDDLVLFADGTVAMLVIAGDEHGARLKVTLPGLLRSHQGVNLPGAALSLNALTEKDLRDLEWTARSEVEYVGLSFVRRASDVVTLREELHRRGSRARIVAKIEKPQALEDLDAIIAESDAVMVARGDLGVEIDVARVPAIQKQVIAACNRARVPVITATQMLNSMEQSSRPTRAEASDVFNAVLDGTDAVMLSGESAVGKYPIEAVSAMSRIAAEAESLLFQGANSAGAVPPYLPQNPVRGRAGWVSPITEGVVEAASVLSRRVGATLLVVATHSGRTALALSKQRHPTPTLALADAPETARAMALFWGVTPIYDPELTDAEHALDHALAWARARNLVTRGDRIVLVSGTMPGNPTHNALLVREVE</sequence>
<gene>
    <name evidence="17" type="primary">pyk</name>
    <name evidence="17" type="ORF">V5E97_07810</name>
</gene>
<dbReference type="NCBIfam" id="TIGR01064">
    <property type="entry name" value="pyruv_kin"/>
    <property type="match status" value="1"/>
</dbReference>
<proteinExistence type="inferred from homology"/>
<comment type="catalytic activity">
    <reaction evidence="14">
        <text>pyruvate + ATP = phosphoenolpyruvate + ADP + H(+)</text>
        <dbReference type="Rhea" id="RHEA:18157"/>
        <dbReference type="ChEBI" id="CHEBI:15361"/>
        <dbReference type="ChEBI" id="CHEBI:15378"/>
        <dbReference type="ChEBI" id="CHEBI:30616"/>
        <dbReference type="ChEBI" id="CHEBI:58702"/>
        <dbReference type="ChEBI" id="CHEBI:456216"/>
        <dbReference type="EC" id="2.7.1.40"/>
    </reaction>
</comment>
<evidence type="ECO:0000256" key="3">
    <source>
        <dbReference type="ARBA" id="ARBA00008663"/>
    </source>
</evidence>
<keyword evidence="8 14" id="KW-0418">Kinase</keyword>
<dbReference type="InterPro" id="IPR011037">
    <property type="entry name" value="Pyrv_Knase-like_insert_dom_sf"/>
</dbReference>
<dbReference type="RefSeq" id="WP_406698777.1">
    <property type="nucleotide sequence ID" value="NZ_CP155447.1"/>
</dbReference>
<dbReference type="SUPFAM" id="SSF51621">
    <property type="entry name" value="Phosphoenolpyruvate/pyruvate domain"/>
    <property type="match status" value="1"/>
</dbReference>
<evidence type="ECO:0000256" key="14">
    <source>
        <dbReference type="RuleBase" id="RU000504"/>
    </source>
</evidence>
<evidence type="ECO:0000256" key="2">
    <source>
        <dbReference type="ARBA" id="ARBA00004997"/>
    </source>
</evidence>
<protein>
    <recommendedName>
        <fullName evidence="4 13">Pyruvate kinase</fullName>
        <ecNumber evidence="4 13">2.7.1.40</ecNumber>
    </recommendedName>
</protein>
<dbReference type="InterPro" id="IPR036918">
    <property type="entry name" value="Pyrv_Knase_C_sf"/>
</dbReference>
<dbReference type="GO" id="GO:0005524">
    <property type="term" value="F:ATP binding"/>
    <property type="evidence" value="ECO:0007669"/>
    <property type="project" value="UniProtKB-KW"/>
</dbReference>
<dbReference type="Gene3D" id="3.20.20.60">
    <property type="entry name" value="Phosphoenolpyruvate-binding domains"/>
    <property type="match status" value="1"/>
</dbReference>
<evidence type="ECO:0000256" key="12">
    <source>
        <dbReference type="ARBA" id="ARBA00023317"/>
    </source>
</evidence>
<dbReference type="EMBL" id="CP155447">
    <property type="protein sequence ID" value="XBH05927.1"/>
    <property type="molecule type" value="Genomic_DNA"/>
</dbReference>
<comment type="similarity">
    <text evidence="3 14">Belongs to the pyruvate kinase family.</text>
</comment>
<dbReference type="SUPFAM" id="SSF50800">
    <property type="entry name" value="PK beta-barrel domain-like"/>
    <property type="match status" value="1"/>
</dbReference>
<dbReference type="NCBIfam" id="NF004491">
    <property type="entry name" value="PRK05826.1"/>
    <property type="match status" value="1"/>
</dbReference>
<evidence type="ECO:0000256" key="10">
    <source>
        <dbReference type="ARBA" id="ARBA00022842"/>
    </source>
</evidence>
<evidence type="ECO:0000256" key="5">
    <source>
        <dbReference type="ARBA" id="ARBA00022679"/>
    </source>
</evidence>
<dbReference type="Pfam" id="PF02887">
    <property type="entry name" value="PK_C"/>
    <property type="match status" value="1"/>
</dbReference>
<evidence type="ECO:0000259" key="16">
    <source>
        <dbReference type="Pfam" id="PF02887"/>
    </source>
</evidence>
<accession>A0AAU7CLW0</accession>
<dbReference type="InterPro" id="IPR018209">
    <property type="entry name" value="Pyrv_Knase_AS"/>
</dbReference>
<dbReference type="PROSITE" id="PS00110">
    <property type="entry name" value="PYRUVATE_KINASE"/>
    <property type="match status" value="1"/>
</dbReference>
<evidence type="ECO:0000256" key="9">
    <source>
        <dbReference type="ARBA" id="ARBA00022840"/>
    </source>
</evidence>